<evidence type="ECO:0000256" key="4">
    <source>
        <dbReference type="ARBA" id="ARBA00022801"/>
    </source>
</evidence>
<dbReference type="InterPro" id="IPR032675">
    <property type="entry name" value="LRR_dom_sf"/>
</dbReference>
<dbReference type="PANTHER" id="PTHR11017:SF479">
    <property type="entry name" value="DISEASE RESISTANCE PROTEIN (TIR-NBS-LRR CLASS) FAMILY"/>
    <property type="match status" value="1"/>
</dbReference>
<feature type="compositionally biased region" description="Basic and acidic residues" evidence="8">
    <location>
        <begin position="1273"/>
        <end position="1288"/>
    </location>
</feature>
<feature type="region of interest" description="Disordered" evidence="8">
    <location>
        <begin position="1248"/>
        <end position="1301"/>
    </location>
</feature>
<protein>
    <recommendedName>
        <fullName evidence="1">ADP-ribosyl cyclase/cyclic ADP-ribose hydrolase</fullName>
        <ecNumber evidence="1">3.2.2.6</ecNumber>
    </recommendedName>
</protein>
<dbReference type="Gene3D" id="3.40.50.300">
    <property type="entry name" value="P-loop containing nucleotide triphosphate hydrolases"/>
    <property type="match status" value="1"/>
</dbReference>
<dbReference type="InterPro" id="IPR027417">
    <property type="entry name" value="P-loop_NTPase"/>
</dbReference>
<keyword evidence="4" id="KW-0378">Hydrolase</keyword>
<reference evidence="10" key="1">
    <citation type="submission" date="2019-09" db="EMBL/GenBank/DDBJ databases">
        <title>Draft genome information of white flower Hibiscus syriacus.</title>
        <authorList>
            <person name="Kim Y.-M."/>
        </authorList>
    </citation>
    <scope>NUCLEOTIDE SEQUENCE [LARGE SCALE GENOMIC DNA]</scope>
    <source>
        <strain evidence="10">YM2019G1</strain>
    </source>
</reference>
<dbReference type="SUPFAM" id="SSF52540">
    <property type="entry name" value="P-loop containing nucleoside triphosphate hydrolases"/>
    <property type="match status" value="1"/>
</dbReference>
<feature type="domain" description="TIR" evidence="9">
    <location>
        <begin position="11"/>
        <end position="177"/>
    </location>
</feature>
<evidence type="ECO:0000256" key="8">
    <source>
        <dbReference type="SAM" id="MobiDB-lite"/>
    </source>
</evidence>
<dbReference type="SUPFAM" id="SSF46785">
    <property type="entry name" value="Winged helix' DNA-binding domain"/>
    <property type="match status" value="1"/>
</dbReference>
<dbReference type="EC" id="3.2.2.6" evidence="1"/>
<comment type="caution">
    <text evidence="10">The sequence shown here is derived from an EMBL/GenBank/DDBJ whole genome shotgun (WGS) entry which is preliminary data.</text>
</comment>
<evidence type="ECO:0000256" key="2">
    <source>
        <dbReference type="ARBA" id="ARBA00022614"/>
    </source>
</evidence>
<dbReference type="PRINTS" id="PR00364">
    <property type="entry name" value="DISEASERSIST"/>
</dbReference>
<keyword evidence="5" id="KW-0611">Plant defense</keyword>
<dbReference type="Pfam" id="PF01582">
    <property type="entry name" value="TIR"/>
    <property type="match status" value="2"/>
</dbReference>
<sequence length="1328" mass="151327">MASSSSSSRQMNHQVFLSFRGEDTRLNFTAHLLKALKGKGLDVFFDEESLEKGKKFTPALSQAIAASRLSIIILSSDYASSKSCLAEVSYIMDRKRTAGHFVLPIFYHVDASKVRNIGGSFKTSFDNHESKGLDQVQRWKAAFAAVGKLEGRHIGGEFDRPETEHIKDIVDYVILKLMKHQVFLSFRGEDTGLNFTAHLLKASADRGINVFSDKGEQFSQAISVSNISIIVLSVHYASSQSCLAELYEIMDRKDSQGQIVLPIFYHVDPSDVRKIGGSFKTSFDGHESNDPRQVQQWKKAFAQAGELKGWHIEGGKFDRPDSEYIKDVIEYVIKRLNSKSTSVSEDLVGIDDQKKVIVGLVEQEDSRVVGLLGMGGIGKTTLADAVYNEISPKFQSRCFLQNVREGIKNKGMVSLRNELLSKLLDDKIEIDTPSIGSDFIQERLNNKRVIVVFDDVDDSDQIDCMGIEHFGDGCKIIVTSRNRQVLKNGGANKIHMVKKLNWIDSLQLFSKFAFKVLNPAVEFLDLSYKFVDYAQGSPLALKVLGSKLYSKSRKEWESEVDRLKQYGQPKISQILKSSFDGLDELEKSIFLDIACFFKGEPMDDVEKILSSYYTGAVCGISNLIDKCLLETIDSQFIAMHDVLEEMGKDIVDRESKDRGKRSRLWNSNDVHQVLKHNKGTDRIEGIKLDMSKIDNLRLRPYVFENMINLRYIHFYDPLFWNRNKKLHADGVDSVSLPDELRYICWQNYPFKSLPSNFNTKNLVVLRLRGSHMEQLWNEDANMDIVNLRVIDVSDCKNLRKIPNLSGAVNLKSLNCQRSESLVQIPCLRHLTSLKEFNLEGCYEFKKFPELPINFSVLDLSFTGIEEVPDSIEHLLRLGTLNLSCSKVKNVSSNISKLKSLRSIDLSYCPVVEFPEIPLSLTRLDLSWTEIEEVSLSFDSLSNLQYLNLRGSSIQKLRCNIALSGSREIPTIDAPSPVLRSKSLGCLEVDFCFSLELLSGLPPYMRELHARQCMDLEKVSFADQNLYKFDSSDYYDDDDCGEFLMLFSECISLNRDSIDNIEANAMLKIGFLAKTWIAAGKYACYLRRLICCFPGYNISANKFKYQSNNSRLNLKIDPNGYTGGRFLAFAICLVADLTQYCHRREDLEFICEYQLTSASGDCYEKFRSEFSYELVSEKGPTYIGDHVLVLFSEDMIQEDKNYEEASFEFYIKYSYYNDEEEDKPEFDEIIVDQCGVHVFYVDAERDTNSDWMSNNETSQSFSSREDANIEEDGIESRESFNSDEMRNDESDQEDANIEKIHDNSAAEIRRAVYKRSFIYDGEEGHKRMK</sequence>
<evidence type="ECO:0000259" key="9">
    <source>
        <dbReference type="PROSITE" id="PS50104"/>
    </source>
</evidence>
<dbReference type="InterPro" id="IPR002182">
    <property type="entry name" value="NB-ARC"/>
</dbReference>
<dbReference type="Proteomes" id="UP000436088">
    <property type="component" value="Unassembled WGS sequence"/>
</dbReference>
<dbReference type="GO" id="GO:0061809">
    <property type="term" value="F:NAD+ nucleosidase activity, cyclic ADP-ribose generating"/>
    <property type="evidence" value="ECO:0007669"/>
    <property type="project" value="UniProtKB-EC"/>
</dbReference>
<evidence type="ECO:0000313" key="10">
    <source>
        <dbReference type="EMBL" id="KAE8717738.1"/>
    </source>
</evidence>
<dbReference type="InterPro" id="IPR045344">
    <property type="entry name" value="C-JID"/>
</dbReference>
<feature type="domain" description="TIR" evidence="9">
    <location>
        <begin position="178"/>
        <end position="336"/>
    </location>
</feature>
<proteinExistence type="predicted"/>
<gene>
    <name evidence="10" type="ORF">F3Y22_tig00110021pilonHSYRG00014</name>
</gene>
<evidence type="ECO:0000256" key="7">
    <source>
        <dbReference type="ARBA" id="ARBA00047304"/>
    </source>
</evidence>
<dbReference type="SUPFAM" id="SSF52200">
    <property type="entry name" value="Toll/Interleukin receptor TIR domain"/>
    <property type="match status" value="2"/>
</dbReference>
<dbReference type="SMART" id="SM00255">
    <property type="entry name" value="TIR"/>
    <property type="match status" value="2"/>
</dbReference>
<dbReference type="InterPro" id="IPR042197">
    <property type="entry name" value="Apaf_helical"/>
</dbReference>
<dbReference type="Pfam" id="PF00931">
    <property type="entry name" value="NB-ARC"/>
    <property type="match status" value="1"/>
</dbReference>
<dbReference type="InterPro" id="IPR035897">
    <property type="entry name" value="Toll_tir_struct_dom_sf"/>
</dbReference>
<keyword evidence="2" id="KW-0433">Leucine-rich repeat</keyword>
<evidence type="ECO:0000256" key="3">
    <source>
        <dbReference type="ARBA" id="ARBA00022737"/>
    </source>
</evidence>
<evidence type="ECO:0000256" key="6">
    <source>
        <dbReference type="ARBA" id="ARBA00023027"/>
    </source>
</evidence>
<comment type="catalytic activity">
    <reaction evidence="7">
        <text>NAD(+) + H2O = ADP-D-ribose + nicotinamide + H(+)</text>
        <dbReference type="Rhea" id="RHEA:16301"/>
        <dbReference type="ChEBI" id="CHEBI:15377"/>
        <dbReference type="ChEBI" id="CHEBI:15378"/>
        <dbReference type="ChEBI" id="CHEBI:17154"/>
        <dbReference type="ChEBI" id="CHEBI:57540"/>
        <dbReference type="ChEBI" id="CHEBI:57967"/>
        <dbReference type="EC" id="3.2.2.6"/>
    </reaction>
    <physiologicalReaction direction="left-to-right" evidence="7">
        <dbReference type="Rhea" id="RHEA:16302"/>
    </physiologicalReaction>
</comment>
<dbReference type="Gene3D" id="1.10.8.430">
    <property type="entry name" value="Helical domain of apoptotic protease-activating factors"/>
    <property type="match status" value="1"/>
</dbReference>
<dbReference type="InterPro" id="IPR000157">
    <property type="entry name" value="TIR_dom"/>
</dbReference>
<accession>A0A6A3BQP1</accession>
<evidence type="ECO:0000256" key="1">
    <source>
        <dbReference type="ARBA" id="ARBA00011982"/>
    </source>
</evidence>
<dbReference type="InterPro" id="IPR058192">
    <property type="entry name" value="WHD_ROQ1-like"/>
</dbReference>
<dbReference type="InterPro" id="IPR044974">
    <property type="entry name" value="Disease_R_plants"/>
</dbReference>
<dbReference type="GO" id="GO:0007165">
    <property type="term" value="P:signal transduction"/>
    <property type="evidence" value="ECO:0007669"/>
    <property type="project" value="InterPro"/>
</dbReference>
<dbReference type="GO" id="GO:0006952">
    <property type="term" value="P:defense response"/>
    <property type="evidence" value="ECO:0007669"/>
    <property type="project" value="UniProtKB-KW"/>
</dbReference>
<dbReference type="PANTHER" id="PTHR11017">
    <property type="entry name" value="LEUCINE-RICH REPEAT-CONTAINING PROTEIN"/>
    <property type="match status" value="1"/>
</dbReference>
<dbReference type="OrthoDB" id="979580at2759"/>
<name>A0A6A3BQP1_HIBSY</name>
<dbReference type="SUPFAM" id="SSF52058">
    <property type="entry name" value="L domain-like"/>
    <property type="match status" value="1"/>
</dbReference>
<dbReference type="InterPro" id="IPR036390">
    <property type="entry name" value="WH_DNA-bd_sf"/>
</dbReference>
<dbReference type="Pfam" id="PF23282">
    <property type="entry name" value="WHD_ROQ1"/>
    <property type="match status" value="1"/>
</dbReference>
<organism evidence="10 11">
    <name type="scientific">Hibiscus syriacus</name>
    <name type="common">Rose of Sharon</name>
    <dbReference type="NCBI Taxonomy" id="106335"/>
    <lineage>
        <taxon>Eukaryota</taxon>
        <taxon>Viridiplantae</taxon>
        <taxon>Streptophyta</taxon>
        <taxon>Embryophyta</taxon>
        <taxon>Tracheophyta</taxon>
        <taxon>Spermatophyta</taxon>
        <taxon>Magnoliopsida</taxon>
        <taxon>eudicotyledons</taxon>
        <taxon>Gunneridae</taxon>
        <taxon>Pentapetalae</taxon>
        <taxon>rosids</taxon>
        <taxon>malvids</taxon>
        <taxon>Malvales</taxon>
        <taxon>Malvaceae</taxon>
        <taxon>Malvoideae</taxon>
        <taxon>Hibiscus</taxon>
    </lineage>
</organism>
<dbReference type="PROSITE" id="PS50104">
    <property type="entry name" value="TIR"/>
    <property type="match status" value="2"/>
</dbReference>
<evidence type="ECO:0000313" key="11">
    <source>
        <dbReference type="Proteomes" id="UP000436088"/>
    </source>
</evidence>
<dbReference type="Gene3D" id="3.80.10.10">
    <property type="entry name" value="Ribonuclease Inhibitor"/>
    <property type="match status" value="2"/>
</dbReference>
<dbReference type="Gene3D" id="3.40.50.10140">
    <property type="entry name" value="Toll/interleukin-1 receptor homology (TIR) domain"/>
    <property type="match status" value="2"/>
</dbReference>
<dbReference type="Pfam" id="PF20160">
    <property type="entry name" value="C-JID"/>
    <property type="match status" value="1"/>
</dbReference>
<dbReference type="EMBL" id="VEPZ02000818">
    <property type="protein sequence ID" value="KAE8717738.1"/>
    <property type="molecule type" value="Genomic_DNA"/>
</dbReference>
<evidence type="ECO:0000256" key="5">
    <source>
        <dbReference type="ARBA" id="ARBA00022821"/>
    </source>
</evidence>
<keyword evidence="3" id="KW-0677">Repeat</keyword>
<feature type="compositionally biased region" description="Polar residues" evidence="8">
    <location>
        <begin position="1248"/>
        <end position="1261"/>
    </location>
</feature>
<dbReference type="GO" id="GO:0043531">
    <property type="term" value="F:ADP binding"/>
    <property type="evidence" value="ECO:0007669"/>
    <property type="project" value="InterPro"/>
</dbReference>
<keyword evidence="6" id="KW-0520">NAD</keyword>
<keyword evidence="11" id="KW-1185">Reference proteome</keyword>
<dbReference type="FunFam" id="3.40.50.10140:FF:000007">
    <property type="entry name" value="Disease resistance protein (TIR-NBS-LRR class)"/>
    <property type="match status" value="1"/>
</dbReference>